<comment type="caution">
    <text evidence="11">The sequence shown here is derived from an EMBL/GenBank/DDBJ whole genome shotgun (WGS) entry which is preliminary data.</text>
</comment>
<feature type="transmembrane region" description="Helical" evidence="10">
    <location>
        <begin position="33"/>
        <end position="52"/>
    </location>
</feature>
<comment type="similarity">
    <text evidence="10">Belongs to the insect chemoreceptor superfamily. Heteromeric odorant receptor channel (TC 1.A.69) family.</text>
</comment>
<feature type="transmembrane region" description="Helical" evidence="10">
    <location>
        <begin position="297"/>
        <end position="317"/>
    </location>
</feature>
<keyword evidence="4 10" id="KW-0812">Transmembrane</keyword>
<keyword evidence="7 10" id="KW-0472">Membrane</keyword>
<evidence type="ECO:0000256" key="8">
    <source>
        <dbReference type="ARBA" id="ARBA00023170"/>
    </source>
</evidence>
<feature type="transmembrane region" description="Helical" evidence="10">
    <location>
        <begin position="64"/>
        <end position="82"/>
    </location>
</feature>
<dbReference type="InterPro" id="IPR004117">
    <property type="entry name" value="7tm6_olfct_rcpt"/>
</dbReference>
<proteinExistence type="inferred from homology"/>
<evidence type="ECO:0000256" key="1">
    <source>
        <dbReference type="ARBA" id="ARBA00004651"/>
    </source>
</evidence>
<keyword evidence="9 10" id="KW-0807">Transducer</keyword>
<reference evidence="11" key="1">
    <citation type="submission" date="2022-03" db="EMBL/GenBank/DDBJ databases">
        <authorList>
            <person name="Tunstrom K."/>
        </authorList>
    </citation>
    <scope>NUCLEOTIDE SEQUENCE</scope>
</reference>
<accession>A0AAU9VCR7</accession>
<evidence type="ECO:0000256" key="9">
    <source>
        <dbReference type="ARBA" id="ARBA00023224"/>
    </source>
</evidence>
<comment type="caution">
    <text evidence="10">Lacks conserved residue(s) required for the propagation of feature annotation.</text>
</comment>
<evidence type="ECO:0000313" key="11">
    <source>
        <dbReference type="EMBL" id="CAH2107590.1"/>
    </source>
</evidence>
<feature type="transmembrane region" description="Helical" evidence="10">
    <location>
        <begin position="172"/>
        <end position="200"/>
    </location>
</feature>
<evidence type="ECO:0000256" key="7">
    <source>
        <dbReference type="ARBA" id="ARBA00023136"/>
    </source>
</evidence>
<dbReference type="Proteomes" id="UP001153954">
    <property type="component" value="Unassembled WGS sequence"/>
</dbReference>
<dbReference type="PANTHER" id="PTHR21137">
    <property type="entry name" value="ODORANT RECEPTOR"/>
    <property type="match status" value="1"/>
</dbReference>
<dbReference type="GO" id="GO:0007165">
    <property type="term" value="P:signal transduction"/>
    <property type="evidence" value="ECO:0007669"/>
    <property type="project" value="UniProtKB-KW"/>
</dbReference>
<evidence type="ECO:0000256" key="4">
    <source>
        <dbReference type="ARBA" id="ARBA00022692"/>
    </source>
</evidence>
<feature type="transmembrane region" description="Helical" evidence="10">
    <location>
        <begin position="264"/>
        <end position="285"/>
    </location>
</feature>
<evidence type="ECO:0000313" key="12">
    <source>
        <dbReference type="Proteomes" id="UP001153954"/>
    </source>
</evidence>
<keyword evidence="3 10" id="KW-0716">Sensory transduction</keyword>
<dbReference type="PANTHER" id="PTHR21137:SF35">
    <property type="entry name" value="ODORANT RECEPTOR 19A-RELATED"/>
    <property type="match status" value="1"/>
</dbReference>
<name>A0AAU9VCR7_EUPED</name>
<evidence type="ECO:0000256" key="3">
    <source>
        <dbReference type="ARBA" id="ARBA00022606"/>
    </source>
</evidence>
<protein>
    <recommendedName>
        <fullName evidence="10">Odorant receptor</fullName>
    </recommendedName>
</protein>
<organism evidence="11 12">
    <name type="scientific">Euphydryas editha</name>
    <name type="common">Edith's checkerspot</name>
    <dbReference type="NCBI Taxonomy" id="104508"/>
    <lineage>
        <taxon>Eukaryota</taxon>
        <taxon>Metazoa</taxon>
        <taxon>Ecdysozoa</taxon>
        <taxon>Arthropoda</taxon>
        <taxon>Hexapoda</taxon>
        <taxon>Insecta</taxon>
        <taxon>Pterygota</taxon>
        <taxon>Neoptera</taxon>
        <taxon>Endopterygota</taxon>
        <taxon>Lepidoptera</taxon>
        <taxon>Glossata</taxon>
        <taxon>Ditrysia</taxon>
        <taxon>Papilionoidea</taxon>
        <taxon>Nymphalidae</taxon>
        <taxon>Nymphalinae</taxon>
        <taxon>Euphydryas</taxon>
    </lineage>
</organism>
<dbReference type="Pfam" id="PF02949">
    <property type="entry name" value="7tm_6"/>
    <property type="match status" value="1"/>
</dbReference>
<evidence type="ECO:0000256" key="10">
    <source>
        <dbReference type="RuleBase" id="RU351113"/>
    </source>
</evidence>
<dbReference type="EMBL" id="CAKOGL010000030">
    <property type="protein sequence ID" value="CAH2107590.1"/>
    <property type="molecule type" value="Genomic_DNA"/>
</dbReference>
<comment type="subcellular location">
    <subcellularLocation>
        <location evidence="1 10">Cell membrane</location>
        <topology evidence="1 10">Multi-pass membrane protein</topology>
    </subcellularLocation>
</comment>
<gene>
    <name evidence="11" type="ORF">EEDITHA_LOCUS21609</name>
</gene>
<evidence type="ECO:0000256" key="2">
    <source>
        <dbReference type="ARBA" id="ARBA00022475"/>
    </source>
</evidence>
<evidence type="ECO:0000256" key="5">
    <source>
        <dbReference type="ARBA" id="ARBA00022725"/>
    </source>
</evidence>
<sequence length="391" mass="45711">MYDTFQAFRPHFNTLARVGYFKIVSGKEKKFHIYYRLFVWICVLTYNLQHVIRAIQAINCTKQLVGTLFLLLTTLNTLVKQLSFNVRSQRVENVIDVINSALFKPRNACHENMMQANALSMSRLLMFYHTAVFICTLLFIGYPLIDSALGNEVYLTGYFPFDTSHSPTFEIAVIYLGVLISLQAYGHVTMDCTIAAFYAYAKTQLQILRYNFEHLVDEYQAKEANFKYFVDDDTELRQILSKKIVSCMKHYEQIVWYVEEIESIFNEAMIVQFFIVAWVICMTLYKIVELPLLSVEFISMAVYLGCMMSQLFIYCYYGTHVKSESELVNDSVYQSEWLSLSPSFRRRLLVLMERFKRTIEPRTARVIPLSVDTYISVLRSSYALFTILNRK</sequence>
<dbReference type="GO" id="GO:0004984">
    <property type="term" value="F:olfactory receptor activity"/>
    <property type="evidence" value="ECO:0007669"/>
    <property type="project" value="InterPro"/>
</dbReference>
<feature type="transmembrane region" description="Helical" evidence="10">
    <location>
        <begin position="124"/>
        <end position="145"/>
    </location>
</feature>
<keyword evidence="12" id="KW-1185">Reference proteome</keyword>
<evidence type="ECO:0000256" key="6">
    <source>
        <dbReference type="ARBA" id="ARBA00022989"/>
    </source>
</evidence>
<keyword evidence="5 10" id="KW-0552">Olfaction</keyword>
<dbReference type="GO" id="GO:0005886">
    <property type="term" value="C:plasma membrane"/>
    <property type="evidence" value="ECO:0007669"/>
    <property type="project" value="UniProtKB-SubCell"/>
</dbReference>
<keyword evidence="8 10" id="KW-0675">Receptor</keyword>
<keyword evidence="6 10" id="KW-1133">Transmembrane helix</keyword>
<dbReference type="AlphaFoldDB" id="A0AAU9VCR7"/>
<dbReference type="GO" id="GO:0005549">
    <property type="term" value="F:odorant binding"/>
    <property type="evidence" value="ECO:0007669"/>
    <property type="project" value="InterPro"/>
</dbReference>
<keyword evidence="2" id="KW-1003">Cell membrane</keyword>